<dbReference type="EMBL" id="CM045763">
    <property type="protein sequence ID" value="KAI8023234.1"/>
    <property type="molecule type" value="Genomic_DNA"/>
</dbReference>
<accession>A0ACC0IBY1</accession>
<reference evidence="1 2" key="1">
    <citation type="journal article" date="2022" name="Plant J.">
        <title>Chromosome-level genome of Camellia lanceoleosa provides a valuable resource for understanding genome evolution and self-incompatibility.</title>
        <authorList>
            <person name="Gong W."/>
            <person name="Xiao S."/>
            <person name="Wang L."/>
            <person name="Liao Z."/>
            <person name="Chang Y."/>
            <person name="Mo W."/>
            <person name="Hu G."/>
            <person name="Li W."/>
            <person name="Zhao G."/>
            <person name="Zhu H."/>
            <person name="Hu X."/>
            <person name="Ji K."/>
            <person name="Xiang X."/>
            <person name="Song Q."/>
            <person name="Yuan D."/>
            <person name="Jin S."/>
            <person name="Zhang L."/>
        </authorList>
    </citation>
    <scope>NUCLEOTIDE SEQUENCE [LARGE SCALE GENOMIC DNA]</scope>
    <source>
        <strain evidence="1">SQ_2022a</strain>
    </source>
</reference>
<proteinExistence type="predicted"/>
<keyword evidence="2" id="KW-1185">Reference proteome</keyword>
<evidence type="ECO:0000313" key="2">
    <source>
        <dbReference type="Proteomes" id="UP001060215"/>
    </source>
</evidence>
<name>A0ACC0IBY1_9ERIC</name>
<comment type="caution">
    <text evidence="1">The sequence shown here is derived from an EMBL/GenBank/DDBJ whole genome shotgun (WGS) entry which is preliminary data.</text>
</comment>
<gene>
    <name evidence="1" type="ORF">LOK49_LG03G01117</name>
</gene>
<protein>
    <submittedName>
        <fullName evidence="1">Uncharacterized protein</fullName>
    </submittedName>
</protein>
<evidence type="ECO:0000313" key="1">
    <source>
        <dbReference type="EMBL" id="KAI8023234.1"/>
    </source>
</evidence>
<dbReference type="Proteomes" id="UP001060215">
    <property type="component" value="Chromosome 6"/>
</dbReference>
<sequence>MVDTRGPPCLSRNHHGITVWIRVMGLRLHLKWGGGSGVIGDQCGGLVEADESSADLGSLRLCVTGLAKLPSTILLRWGSWSFSLPIWVEVRASCALAPVTEEVVWLGLKGRDLLGGVSEFAKLMGSLGVLPDQQVGRSEAQRTDAVSLGQKRWAPVHHLPQVGQAGGHVLFNDPGCGLGLVVKDPALPNPGQSNPNLSRVCASQRDGLELRRTLSAMEPSPESGQPQAKITVEDFGGSSLLIGSTIGASPTHPAQWFVFPFVMVWSFVGPILSWQCPRNLDDLRRRQLWRISEIVHTRLGLVLGFLKRFSALVAGEHYFCGCVLGEGSRD</sequence>
<organism evidence="1 2">
    <name type="scientific">Camellia lanceoleosa</name>
    <dbReference type="NCBI Taxonomy" id="1840588"/>
    <lineage>
        <taxon>Eukaryota</taxon>
        <taxon>Viridiplantae</taxon>
        <taxon>Streptophyta</taxon>
        <taxon>Embryophyta</taxon>
        <taxon>Tracheophyta</taxon>
        <taxon>Spermatophyta</taxon>
        <taxon>Magnoliopsida</taxon>
        <taxon>eudicotyledons</taxon>
        <taxon>Gunneridae</taxon>
        <taxon>Pentapetalae</taxon>
        <taxon>asterids</taxon>
        <taxon>Ericales</taxon>
        <taxon>Theaceae</taxon>
        <taxon>Camellia</taxon>
    </lineage>
</organism>